<reference evidence="1 2" key="1">
    <citation type="journal article" date="2012" name="Stand. Genomic Sci.">
        <title>Genome sequence of the halotolerant bacterium Corynebacterium halotolerans type strain YIM 70093(T) (= DSM 44683(T)).</title>
        <authorList>
            <person name="Ruckert C."/>
            <person name="Albersmeier A."/>
            <person name="Al-Dilaimi A."/>
            <person name="Niehaus K."/>
            <person name="Szczepanowski R."/>
            <person name="Kalinowski J."/>
        </authorList>
    </citation>
    <scope>NUCLEOTIDE SEQUENCE [LARGE SCALE GENOMIC DNA]</scope>
    <source>
        <strain evidence="1">YIM 70093</strain>
    </source>
</reference>
<organism evidence="1 2">
    <name type="scientific">Corynebacterium halotolerans YIM 70093 = DSM 44683</name>
    <dbReference type="NCBI Taxonomy" id="1121362"/>
    <lineage>
        <taxon>Bacteria</taxon>
        <taxon>Bacillati</taxon>
        <taxon>Actinomycetota</taxon>
        <taxon>Actinomycetes</taxon>
        <taxon>Mycobacteriales</taxon>
        <taxon>Corynebacteriaceae</taxon>
        <taxon>Corynebacterium</taxon>
    </lineage>
</organism>
<protein>
    <recommendedName>
        <fullName evidence="3">SIMPL domain-containing protein</fullName>
    </recommendedName>
</protein>
<dbReference type="Proteomes" id="UP000011723">
    <property type="component" value="Chromosome"/>
</dbReference>
<dbReference type="EMBL" id="CP003697">
    <property type="protein sequence ID" value="AGF71487.1"/>
    <property type="molecule type" value="Genomic_DNA"/>
</dbReference>
<accession>M1NPT0</accession>
<dbReference type="eggNOG" id="ENOG50329XR">
    <property type="taxonomic scope" value="Bacteria"/>
</dbReference>
<dbReference type="KEGG" id="chn:A605_02365"/>
<proteinExistence type="predicted"/>
<evidence type="ECO:0000313" key="1">
    <source>
        <dbReference type="EMBL" id="AGF71487.1"/>
    </source>
</evidence>
<dbReference type="AlphaFoldDB" id="M1NPT0"/>
<dbReference type="RefSeq" id="WP_015399910.1">
    <property type="nucleotide sequence ID" value="NC_020302.1"/>
</dbReference>
<dbReference type="OrthoDB" id="3689574at2"/>
<dbReference type="PATRIC" id="fig|1121362.3.peg.473"/>
<keyword evidence="2" id="KW-1185">Reference proteome</keyword>
<evidence type="ECO:0008006" key="3">
    <source>
        <dbReference type="Google" id="ProtNLM"/>
    </source>
</evidence>
<dbReference type="HOGENOM" id="CLU_1358545_0_0_11"/>
<dbReference type="Gene3D" id="3.30.110.170">
    <property type="entry name" value="Protein of unknown function (DUF541), domain 1"/>
    <property type="match status" value="1"/>
</dbReference>
<dbReference type="InterPro" id="IPR007497">
    <property type="entry name" value="SIMPL/DUF541"/>
</dbReference>
<evidence type="ECO:0000313" key="2">
    <source>
        <dbReference type="Proteomes" id="UP000011723"/>
    </source>
</evidence>
<sequence length="222" mass="23955">MPRSLPGPQQPIVEVRGEAGRYVPADMCSIRLRVRSEHRLADRAYRLRKEGVDVVRQVLGTLGSLRVEGERLDESTSHREGATVASWGVTVTGAAGDRGELREVIARLAAVEDIGVDGPDWQLSPALRAQVRRELLADAARTARAEAEVLADALGGTVGRLLYVTDRDDAGDWRIEQTAAAGLLPDGAAGNLPERTLELDLEPERIELTAAVTAEFEVDFAG</sequence>
<dbReference type="Pfam" id="PF04402">
    <property type="entry name" value="SIMPL"/>
    <property type="match status" value="1"/>
</dbReference>
<name>M1NPT0_9CORY</name>
<gene>
    <name evidence="1" type="ORF">A605_02365</name>
</gene>